<feature type="compositionally biased region" description="Basic and acidic residues" evidence="7">
    <location>
        <begin position="1039"/>
        <end position="1049"/>
    </location>
</feature>
<comment type="similarity">
    <text evidence="3">Belongs to the INCENP family.</text>
</comment>
<dbReference type="PANTHER" id="PTHR13738:SF1">
    <property type="entry name" value="TROPONIN I"/>
    <property type="match status" value="1"/>
</dbReference>
<dbReference type="InterPro" id="IPR005635">
    <property type="entry name" value="Inner_centromere_prot_ARK-bd"/>
</dbReference>
<gene>
    <name evidence="9" type="ORF">IEQ34_003889</name>
</gene>
<reference evidence="9 10" key="1">
    <citation type="journal article" date="2021" name="Hortic Res">
        <title>Chromosome-scale assembly of the Dendrobium chrysotoxum genome enhances the understanding of orchid evolution.</title>
        <authorList>
            <person name="Zhang Y."/>
            <person name="Zhang G.Q."/>
            <person name="Zhang D."/>
            <person name="Liu X.D."/>
            <person name="Xu X.Y."/>
            <person name="Sun W.H."/>
            <person name="Yu X."/>
            <person name="Zhu X."/>
            <person name="Wang Z.W."/>
            <person name="Zhao X."/>
            <person name="Zhong W.Y."/>
            <person name="Chen H."/>
            <person name="Yin W.L."/>
            <person name="Huang T."/>
            <person name="Niu S.C."/>
            <person name="Liu Z.J."/>
        </authorList>
    </citation>
    <scope>NUCLEOTIDE SEQUENCE [LARGE SCALE GENOMIC DNA]</scope>
    <source>
        <strain evidence="9">Lindl</strain>
    </source>
</reference>
<evidence type="ECO:0000313" key="9">
    <source>
        <dbReference type="EMBL" id="KAH0466651.1"/>
    </source>
</evidence>
<proteinExistence type="inferred from homology"/>
<evidence type="ECO:0000259" key="8">
    <source>
        <dbReference type="Pfam" id="PF03941"/>
    </source>
</evidence>
<feature type="region of interest" description="Disordered" evidence="7">
    <location>
        <begin position="975"/>
        <end position="1012"/>
    </location>
</feature>
<dbReference type="AlphaFoldDB" id="A0AAV7HCA6"/>
<evidence type="ECO:0000256" key="2">
    <source>
        <dbReference type="ARBA" id="ARBA00004186"/>
    </source>
</evidence>
<dbReference type="GO" id="GO:0005819">
    <property type="term" value="C:spindle"/>
    <property type="evidence" value="ECO:0007669"/>
    <property type="project" value="UniProtKB-SubCell"/>
</dbReference>
<evidence type="ECO:0000256" key="6">
    <source>
        <dbReference type="ARBA" id="ARBA00023242"/>
    </source>
</evidence>
<keyword evidence="10" id="KW-1185">Reference proteome</keyword>
<keyword evidence="4" id="KW-0963">Cytoplasm</keyword>
<accession>A0AAV7HCA6</accession>
<evidence type="ECO:0000313" key="10">
    <source>
        <dbReference type="Proteomes" id="UP000775213"/>
    </source>
</evidence>
<protein>
    <recommendedName>
        <fullName evidence="8">Inner centromere protein ARK-binding domain-containing protein</fullName>
    </recommendedName>
</protein>
<comment type="subcellular location">
    <subcellularLocation>
        <location evidence="2">Cytoplasm</location>
        <location evidence="2">Cytoskeleton</location>
        <location evidence="2">Spindle</location>
    </subcellularLocation>
    <subcellularLocation>
        <location evidence="1">Nucleus</location>
    </subcellularLocation>
</comment>
<dbReference type="GO" id="GO:0005634">
    <property type="term" value="C:nucleus"/>
    <property type="evidence" value="ECO:0007669"/>
    <property type="project" value="UniProtKB-SubCell"/>
</dbReference>
<dbReference type="Proteomes" id="UP000775213">
    <property type="component" value="Unassembled WGS sequence"/>
</dbReference>
<feature type="region of interest" description="Disordered" evidence="7">
    <location>
        <begin position="1039"/>
        <end position="1063"/>
    </location>
</feature>
<evidence type="ECO:0000256" key="7">
    <source>
        <dbReference type="SAM" id="MobiDB-lite"/>
    </source>
</evidence>
<evidence type="ECO:0000256" key="5">
    <source>
        <dbReference type="ARBA" id="ARBA00023212"/>
    </source>
</evidence>
<keyword evidence="5" id="KW-0206">Cytoskeleton</keyword>
<name>A0AAV7HCA6_DENCH</name>
<evidence type="ECO:0000256" key="3">
    <source>
        <dbReference type="ARBA" id="ARBA00010042"/>
    </source>
</evidence>
<dbReference type="InterPro" id="IPR050875">
    <property type="entry name" value="Troponin_I"/>
</dbReference>
<feature type="compositionally biased region" description="Basic and acidic residues" evidence="7">
    <location>
        <begin position="982"/>
        <end position="1012"/>
    </location>
</feature>
<feature type="domain" description="Inner centromere protein ARK-binding" evidence="8">
    <location>
        <begin position="1146"/>
        <end position="1193"/>
    </location>
</feature>
<organism evidence="9 10">
    <name type="scientific">Dendrobium chrysotoxum</name>
    <name type="common">Orchid</name>
    <dbReference type="NCBI Taxonomy" id="161865"/>
    <lineage>
        <taxon>Eukaryota</taxon>
        <taxon>Viridiplantae</taxon>
        <taxon>Streptophyta</taxon>
        <taxon>Embryophyta</taxon>
        <taxon>Tracheophyta</taxon>
        <taxon>Spermatophyta</taxon>
        <taxon>Magnoliopsida</taxon>
        <taxon>Liliopsida</taxon>
        <taxon>Asparagales</taxon>
        <taxon>Orchidaceae</taxon>
        <taxon>Epidendroideae</taxon>
        <taxon>Malaxideae</taxon>
        <taxon>Dendrobiinae</taxon>
        <taxon>Dendrobium</taxon>
    </lineage>
</organism>
<comment type="caution">
    <text evidence="9">The sequence shown here is derived from an EMBL/GenBank/DDBJ whole genome shotgun (WGS) entry which is preliminary data.</text>
</comment>
<dbReference type="PANTHER" id="PTHR13738">
    <property type="entry name" value="TROPONIN I"/>
    <property type="match status" value="1"/>
</dbReference>
<evidence type="ECO:0000256" key="4">
    <source>
        <dbReference type="ARBA" id="ARBA00022490"/>
    </source>
</evidence>
<dbReference type="EMBL" id="JAGFBR010000005">
    <property type="protein sequence ID" value="KAH0466651.1"/>
    <property type="molecule type" value="Genomic_DNA"/>
</dbReference>
<evidence type="ECO:0000256" key="1">
    <source>
        <dbReference type="ARBA" id="ARBA00004123"/>
    </source>
</evidence>
<sequence>MSTMERLFVEIFDRKSRIERQLHQQFESYGESLACNVIADGRRPPPWLFELAPAATVCLDPGECRQPSSAFWNTKRKTCSATWEFIQGTLPRDDSDFKSSIHDFVIAPTVEKQNKNPQAAEEIHNAWSSDEVRSANLIAFESEIDHVSQGTEKAFSYVDVFENKASDSVVRHDGSEEGEKPSDAVQCLYGCDVVGISDSAGVKPSCDETMTEFKGSNIDLPYMVEDHIFCKEDEIPSLVKERTSTTPCVVEEFLSVCPADEVRHNSFKPFESQIGHTSCGAVKLFSNVDTSENKACKTLVRYDVSEEGMKPYDVAQHLNRFDITGISDIAGVKSICAENIRDFKVSSINHSYTVEVDLSKGAGIPSLPKERASATPHAVEEILSGCSRDKVRTSNLIPCESEIHQTSHGVEKLFSHVDTFERKSSLIIGHHDECEVDKETYDATQLSDSCDVTISDIAGVKPICDETMLDFKGSNIDLPFTLEDNIAFKDADMLSLAKERASTTPHIVEEILSACSKDQLRVANLVPFDLETHHTSQCGADAFENKALESLGHHDGSEEGEEPYDASYRFDVTSIGETVGANSPCDKTMSEIEGFSFDLSHGKANIVCKDADIPSLAKERAFVLEQLHQSMIPLTPRSKASIMNRLDINSDGFNSSPLSIFQNMDLGISLEHNNPDIKHFTASSSIMLMDGPAFENMFCNNESKLDGPAFESSHSLSSSSVRCGSELQNIPLTPPAIKFSHGRLCGKSSSSSVKVSSNTEHTCFRIDENSPTTEENVDVVQLSYSTHRASRNIEVSTNSKPLSDVTSLYKNDTCFLSNLKEFVVRDSLESVNSDIASSLGFEYAGRESNLANKENPRYTNAIKELHNVTRTVSKMSKRPRVSCRSRSSDRIRNYQNIRKGCKPSNILSSISSLIPLIQQKQQQALPLQRKKDIKVKALEAAEAAKRLEDQMKIEREKRKEAVKLEREKLKQENAKLLKLKQNKKDEERRKKEDVAAKKRQREAEERKVKDRKRQCIEETRTLQRERRDKLRCEKAEKDIQQKAMDEKQKGGKQGKNGGQKKLERGVNATGSQMAEEMQYCTVQLANTETFLGGDKIQALEASDEHKSFEKGVGRSNVLRETIEDTVSTTQTSLELQSYEMSPYQTSDDEDMEEDSRQKKYIPLWARGESLGEIILTNQQLDPKDIFSRKRSFNVSQDSFECLNSLHEHISKVRKRIHYTLLTLEEEAQAVMEVIPFGECLKSSGFEMLSKKNTLSKLLLASKT</sequence>
<dbReference type="Pfam" id="PF03941">
    <property type="entry name" value="INCENP_ARK-bind"/>
    <property type="match status" value="1"/>
</dbReference>
<keyword evidence="6" id="KW-0539">Nucleus</keyword>